<feature type="signal peptide" evidence="1">
    <location>
        <begin position="1"/>
        <end position="24"/>
    </location>
</feature>
<comment type="caution">
    <text evidence="3">The sequence shown here is derived from an EMBL/GenBank/DDBJ whole genome shotgun (WGS) entry which is preliminary data.</text>
</comment>
<gene>
    <name evidence="3" type="ORF">CTAYLR_004757</name>
</gene>
<dbReference type="PANTHER" id="PTHR43827:SF8">
    <property type="entry name" value="ALDO_KETO REDUCTASE FAMILY PROTEIN"/>
    <property type="match status" value="1"/>
</dbReference>
<dbReference type="CDD" id="cd19071">
    <property type="entry name" value="AKR_AKR1-5-like"/>
    <property type="match status" value="1"/>
</dbReference>
<evidence type="ECO:0000313" key="4">
    <source>
        <dbReference type="Proteomes" id="UP001230188"/>
    </source>
</evidence>
<dbReference type="SUPFAM" id="SSF51430">
    <property type="entry name" value="NAD(P)-linked oxidoreductase"/>
    <property type="match status" value="1"/>
</dbReference>
<evidence type="ECO:0000256" key="1">
    <source>
        <dbReference type="SAM" id="SignalP"/>
    </source>
</evidence>
<dbReference type="EMBL" id="JAQMWT010000548">
    <property type="protein sequence ID" value="KAJ8599693.1"/>
    <property type="molecule type" value="Genomic_DNA"/>
</dbReference>
<evidence type="ECO:0000259" key="2">
    <source>
        <dbReference type="Pfam" id="PF00248"/>
    </source>
</evidence>
<accession>A0AAD7U9W5</accession>
<reference evidence="3" key="1">
    <citation type="submission" date="2023-01" db="EMBL/GenBank/DDBJ databases">
        <title>Metagenome sequencing of chrysophaentin producing Chrysophaeum taylorii.</title>
        <authorList>
            <person name="Davison J."/>
            <person name="Bewley C."/>
        </authorList>
    </citation>
    <scope>NUCLEOTIDE SEQUENCE</scope>
    <source>
        <strain evidence="3">NIES-1699</strain>
    </source>
</reference>
<feature type="domain" description="NADP-dependent oxidoreductase" evidence="2">
    <location>
        <begin position="71"/>
        <end position="313"/>
    </location>
</feature>
<dbReference type="PRINTS" id="PR00069">
    <property type="entry name" value="ALDKETRDTASE"/>
</dbReference>
<dbReference type="InterPro" id="IPR023210">
    <property type="entry name" value="NADP_OxRdtase_dom"/>
</dbReference>
<keyword evidence="1" id="KW-0732">Signal</keyword>
<dbReference type="InterPro" id="IPR036812">
    <property type="entry name" value="NAD(P)_OxRdtase_dom_sf"/>
</dbReference>
<proteinExistence type="predicted"/>
<feature type="chain" id="PRO_5042148223" description="NADP-dependent oxidoreductase domain-containing protein" evidence="1">
    <location>
        <begin position="25"/>
        <end position="314"/>
    </location>
</feature>
<evidence type="ECO:0000313" key="3">
    <source>
        <dbReference type="EMBL" id="KAJ8599693.1"/>
    </source>
</evidence>
<organism evidence="3 4">
    <name type="scientific">Chrysophaeum taylorii</name>
    <dbReference type="NCBI Taxonomy" id="2483200"/>
    <lineage>
        <taxon>Eukaryota</taxon>
        <taxon>Sar</taxon>
        <taxon>Stramenopiles</taxon>
        <taxon>Ochrophyta</taxon>
        <taxon>Pelagophyceae</taxon>
        <taxon>Pelagomonadales</taxon>
        <taxon>Pelagomonadaceae</taxon>
        <taxon>Chrysophaeum</taxon>
    </lineage>
</organism>
<dbReference type="AlphaFoldDB" id="A0AAD7U9W5"/>
<dbReference type="GO" id="GO:0016491">
    <property type="term" value="F:oxidoreductase activity"/>
    <property type="evidence" value="ECO:0007669"/>
    <property type="project" value="InterPro"/>
</dbReference>
<dbReference type="InterPro" id="IPR020471">
    <property type="entry name" value="AKR"/>
</dbReference>
<keyword evidence="4" id="KW-1185">Reference proteome</keyword>
<protein>
    <recommendedName>
        <fullName evidence="2">NADP-dependent oxidoreductase domain-containing protein</fullName>
    </recommendedName>
</protein>
<sequence>MLTSRSIARVVGVVLCATAVDALASYPDRRSVLGGVVGLGVVPPANAAVGPAKRLSDGVSFPLVSFGLQIYDDERARKYTLTALECGYRNFFASVLAGNQRGFGRAIRESGIPREDIFVCGSVLSNRARGFDAALRATARGCDENVAALGVGPLDMIMLDYPGPDAESIRGQWQGLEEMKKAGGVRSLAVSNFSPQQLDVVIKDDGKPSVNQLPFGVGYKPETNRRLLEENTKRGVFVQAWSPLRVVGPTAKAECAQVGQAYGKSPQQVALKWILQKGASFTTQTTSKAHFLENIDIFDFTLSDADVARLDAAS</sequence>
<dbReference type="PANTHER" id="PTHR43827">
    <property type="entry name" value="2,5-DIKETO-D-GLUCONIC ACID REDUCTASE"/>
    <property type="match status" value="1"/>
</dbReference>
<dbReference type="Gene3D" id="3.20.20.100">
    <property type="entry name" value="NADP-dependent oxidoreductase domain"/>
    <property type="match status" value="1"/>
</dbReference>
<dbReference type="Proteomes" id="UP001230188">
    <property type="component" value="Unassembled WGS sequence"/>
</dbReference>
<name>A0AAD7U9W5_9STRA</name>
<dbReference type="Pfam" id="PF00248">
    <property type="entry name" value="Aldo_ket_red"/>
    <property type="match status" value="1"/>
</dbReference>